<proteinExistence type="predicted"/>
<dbReference type="Proteomes" id="UP001642360">
    <property type="component" value="Unassembled WGS sequence"/>
</dbReference>
<organism evidence="2 3">
    <name type="scientific">Ilex paraguariensis</name>
    <name type="common">yerba mate</name>
    <dbReference type="NCBI Taxonomy" id="185542"/>
    <lineage>
        <taxon>Eukaryota</taxon>
        <taxon>Viridiplantae</taxon>
        <taxon>Streptophyta</taxon>
        <taxon>Embryophyta</taxon>
        <taxon>Tracheophyta</taxon>
        <taxon>Spermatophyta</taxon>
        <taxon>Magnoliopsida</taxon>
        <taxon>eudicotyledons</taxon>
        <taxon>Gunneridae</taxon>
        <taxon>Pentapetalae</taxon>
        <taxon>asterids</taxon>
        <taxon>campanulids</taxon>
        <taxon>Aquifoliales</taxon>
        <taxon>Aquifoliaceae</taxon>
        <taxon>Ilex</taxon>
    </lineage>
</organism>
<feature type="compositionally biased region" description="Basic and acidic residues" evidence="1">
    <location>
        <begin position="80"/>
        <end position="89"/>
    </location>
</feature>
<dbReference type="AlphaFoldDB" id="A0ABC8USC0"/>
<reference evidence="2 3" key="1">
    <citation type="submission" date="2024-02" db="EMBL/GenBank/DDBJ databases">
        <authorList>
            <person name="Vignale AGUSTIN F."/>
            <person name="Sosa J E."/>
            <person name="Modenutti C."/>
        </authorList>
    </citation>
    <scope>NUCLEOTIDE SEQUENCE [LARGE SCALE GENOMIC DNA]</scope>
</reference>
<protein>
    <submittedName>
        <fullName evidence="2">Uncharacterized protein</fullName>
    </submittedName>
</protein>
<keyword evidence="3" id="KW-1185">Reference proteome</keyword>
<feature type="region of interest" description="Disordered" evidence="1">
    <location>
        <begin position="31"/>
        <end position="89"/>
    </location>
</feature>
<feature type="compositionally biased region" description="Basic and acidic residues" evidence="1">
    <location>
        <begin position="31"/>
        <end position="71"/>
    </location>
</feature>
<comment type="caution">
    <text evidence="2">The sequence shown here is derived from an EMBL/GenBank/DDBJ whole genome shotgun (WGS) entry which is preliminary data.</text>
</comment>
<evidence type="ECO:0000313" key="3">
    <source>
        <dbReference type="Proteomes" id="UP001642360"/>
    </source>
</evidence>
<evidence type="ECO:0000313" key="2">
    <source>
        <dbReference type="EMBL" id="CAK9183950.1"/>
    </source>
</evidence>
<name>A0ABC8USC0_9AQUA</name>
<accession>A0ABC8USC0</accession>
<evidence type="ECO:0000256" key="1">
    <source>
        <dbReference type="SAM" id="MobiDB-lite"/>
    </source>
</evidence>
<sequence length="89" mass="10171">MVHELVECWRGRKEGEKKEEVQMKDAVVEDKQKSALKEKQARELKGKDDVPTVEPVEDKGKEEDSVGEKPDSPIIVVPLSEEKHNFENT</sequence>
<gene>
    <name evidence="2" type="ORF">ILEXP_LOCUS54250</name>
</gene>
<dbReference type="EMBL" id="CAUOFW020008824">
    <property type="protein sequence ID" value="CAK9183950.1"/>
    <property type="molecule type" value="Genomic_DNA"/>
</dbReference>